<evidence type="ECO:0008006" key="2">
    <source>
        <dbReference type="Google" id="ProtNLM"/>
    </source>
</evidence>
<dbReference type="PANTHER" id="PTHR43739">
    <property type="entry name" value="XYLOGLUCANASE (EUROFUNG)"/>
    <property type="match status" value="1"/>
</dbReference>
<accession>A0A0W8G280</accession>
<evidence type="ECO:0000313" key="1">
    <source>
        <dbReference type="EMBL" id="KUG27275.1"/>
    </source>
</evidence>
<name>A0A0W8G280_9ZZZZ</name>
<dbReference type="Gene3D" id="2.130.10.10">
    <property type="entry name" value="YVTN repeat-like/Quinoprotein amine dehydrogenase"/>
    <property type="match status" value="3"/>
</dbReference>
<dbReference type="GO" id="GO:0010411">
    <property type="term" value="P:xyloglucan metabolic process"/>
    <property type="evidence" value="ECO:0007669"/>
    <property type="project" value="TreeGrafter"/>
</dbReference>
<dbReference type="PANTHER" id="PTHR43739:SF5">
    <property type="entry name" value="EXO-ALPHA-SIALIDASE"/>
    <property type="match status" value="1"/>
</dbReference>
<dbReference type="InterPro" id="IPR015943">
    <property type="entry name" value="WD40/YVTN_repeat-like_dom_sf"/>
</dbReference>
<proteinExistence type="predicted"/>
<gene>
    <name evidence="1" type="ORF">ASZ90_002868</name>
</gene>
<organism evidence="1">
    <name type="scientific">hydrocarbon metagenome</name>
    <dbReference type="NCBI Taxonomy" id="938273"/>
    <lineage>
        <taxon>unclassified sequences</taxon>
        <taxon>metagenomes</taxon>
        <taxon>ecological metagenomes</taxon>
    </lineage>
</organism>
<dbReference type="CDD" id="cd15482">
    <property type="entry name" value="Sialidase_non-viral"/>
    <property type="match status" value="1"/>
</dbReference>
<protein>
    <recommendedName>
        <fullName evidence="2">Glycosyl hydrolase, bnr repeat</fullName>
    </recommendedName>
</protein>
<dbReference type="EMBL" id="LNQE01000344">
    <property type="protein sequence ID" value="KUG27275.1"/>
    <property type="molecule type" value="Genomic_DNA"/>
</dbReference>
<dbReference type="AlphaFoldDB" id="A0A0W8G280"/>
<reference evidence="1" key="1">
    <citation type="journal article" date="2015" name="Proc. Natl. Acad. Sci. U.S.A.">
        <title>Networks of energetic and metabolic interactions define dynamics in microbial communities.</title>
        <authorList>
            <person name="Embree M."/>
            <person name="Liu J.K."/>
            <person name="Al-Bassam M.M."/>
            <person name="Zengler K."/>
        </authorList>
    </citation>
    <scope>NUCLEOTIDE SEQUENCE</scope>
</reference>
<dbReference type="InterPro" id="IPR052025">
    <property type="entry name" value="Xyloglucanase_GH74"/>
</dbReference>
<comment type="caution">
    <text evidence="1">The sequence shown here is derived from an EMBL/GenBank/DDBJ whole genome shotgun (WGS) entry which is preliminary data.</text>
</comment>
<sequence>MNSPRPCVPAVASRLALFLCLFLLQAALAGAGGPVLVPSGYGGGGRFTALAVDPGDPDLVAAGSDVAGLFVSGDGGDTFAPRGAGLLGLAVAGLAFDPGRPGTLAVMTDEGLYLSRDRGETLVRVGDMGHGGRFFGSHLLVPVDDGLMAATRTRGVFRVAWRQAVPAIAPVPGLEGRTINSLARWGGDLYAATSAGAFVLRGGRFVAANAGLGAGKNLTDMAATPETGLFAVEEKSGLWRFDAEKGAWERPGPLPGLPPGARAPARFKALALDPAVPGRIFVAAHPEYWPYLLFVSGDGGCSFSPVTDFVLAPDGAPNYPEGLESVEALALSPDGRTVFLADWWNLWRSRDGGARFTQLHKGLQNTVVNALASVPGQPRAMLAATADNGLMASSDAGATWARSMAGVADGHVKDIRVSPHDPAKRYLLAEPWNPGHAAGTVTLHLYRSLDGGASWQALPVTVPAKPLPGSYASGRPTLLVIDPADDDAVMLGTGGHGLFRVDVPALIRGEAGTAVTDIGRGLPRPVFSGPQSLLVFPEKPGLLVAATVSGGIWRSLDGGRTWTAATDPGLFVFCLAADPSRPGRLLAGLPEKRLLESRDYGATWQERTLPGERPPHIPVQAVAFDPDRPGLVAAGTSAYDNKAADGLYVSQDGGATFTRVASDAAPVGITAMGPSPGGLWVGFNGLGLWRLGEGR</sequence>
<dbReference type="SUPFAM" id="SSF110296">
    <property type="entry name" value="Oligoxyloglucan reducing end-specific cellobiohydrolase"/>
    <property type="match status" value="3"/>
</dbReference>